<gene>
    <name evidence="3" type="ORF">JR316_006663</name>
</gene>
<dbReference type="OrthoDB" id="5987198at2759"/>
<dbReference type="EMBL" id="JAFIQS010000006">
    <property type="protein sequence ID" value="KAG5168070.1"/>
    <property type="molecule type" value="Genomic_DNA"/>
</dbReference>
<sequence>MSDSLMDAEVEWVKLQPVLRDSGYMLRPRYHPSWKPSWQKRRNFYKSMKDCEDSIVLETPAQRHNVIDAVRVKDGLKVVIKRSTFEHDNISLLQHLNSDEMRADPRNNAVPLLEVISVPISDKDNDSMHIVLLVMPLLAPLVSGYIPFRHFREVTHALNQIFQGVEFLHDNGIAHRQMPRDACMLNFMMDPTDVIPGGFHHSKQYAKPDGKTSIDIRDRCTVPTIKYYIIDFETASYFPPNSLCIGRYGQEKAAPEFSNTIPFDPFKLDVYQLGMLVHRLIQRYDGLELLVPLRDSMTQKEPKLRPNVSQALKMLYKIISSLDEDSLSQDLRQRDIFYELISEFKRVPTTKESVAQPETLPLQKKTLHPQQDSVPLQQGDLSPSSRRSTHVCKRGLSTFTKLKALIFSL</sequence>
<reference evidence="3" key="1">
    <citation type="submission" date="2021-02" db="EMBL/GenBank/DDBJ databases">
        <title>Psilocybe cubensis genome.</title>
        <authorList>
            <person name="Mckernan K.J."/>
            <person name="Crawford S."/>
            <person name="Trippe A."/>
            <person name="Kane L.T."/>
            <person name="Mclaughlin S."/>
        </authorList>
    </citation>
    <scope>NUCLEOTIDE SEQUENCE [LARGE SCALE GENOMIC DNA]</scope>
    <source>
        <strain evidence="3">MGC-MH-2018</strain>
    </source>
</reference>
<dbReference type="SUPFAM" id="SSF56112">
    <property type="entry name" value="Protein kinase-like (PK-like)"/>
    <property type="match status" value="1"/>
</dbReference>
<dbReference type="InterPro" id="IPR011009">
    <property type="entry name" value="Kinase-like_dom_sf"/>
</dbReference>
<evidence type="ECO:0000259" key="2">
    <source>
        <dbReference type="PROSITE" id="PS50011"/>
    </source>
</evidence>
<dbReference type="GO" id="GO:0005524">
    <property type="term" value="F:ATP binding"/>
    <property type="evidence" value="ECO:0007669"/>
    <property type="project" value="InterPro"/>
</dbReference>
<dbReference type="GO" id="GO:0004672">
    <property type="term" value="F:protein kinase activity"/>
    <property type="evidence" value="ECO:0007669"/>
    <property type="project" value="InterPro"/>
</dbReference>
<accession>A0A8H7XUE1</accession>
<evidence type="ECO:0000256" key="1">
    <source>
        <dbReference type="SAM" id="MobiDB-lite"/>
    </source>
</evidence>
<feature type="compositionally biased region" description="Polar residues" evidence="1">
    <location>
        <begin position="368"/>
        <end position="386"/>
    </location>
</feature>
<feature type="domain" description="Protein kinase" evidence="2">
    <location>
        <begin position="1"/>
        <end position="350"/>
    </location>
</feature>
<protein>
    <recommendedName>
        <fullName evidence="2">Protein kinase domain-containing protein</fullName>
    </recommendedName>
</protein>
<dbReference type="InterPro" id="IPR000719">
    <property type="entry name" value="Prot_kinase_dom"/>
</dbReference>
<dbReference type="AlphaFoldDB" id="A0A8H7XUE1"/>
<name>A0A8H7XUE1_PSICU</name>
<evidence type="ECO:0000313" key="3">
    <source>
        <dbReference type="EMBL" id="KAG5168070.1"/>
    </source>
</evidence>
<dbReference type="PROSITE" id="PS50011">
    <property type="entry name" value="PROTEIN_KINASE_DOM"/>
    <property type="match status" value="1"/>
</dbReference>
<dbReference type="Gene3D" id="1.10.510.10">
    <property type="entry name" value="Transferase(Phosphotransferase) domain 1"/>
    <property type="match status" value="1"/>
</dbReference>
<feature type="region of interest" description="Disordered" evidence="1">
    <location>
        <begin position="365"/>
        <end position="389"/>
    </location>
</feature>
<proteinExistence type="predicted"/>
<comment type="caution">
    <text evidence="3">The sequence shown here is derived from an EMBL/GenBank/DDBJ whole genome shotgun (WGS) entry which is preliminary data.</text>
</comment>
<organism evidence="3">
    <name type="scientific">Psilocybe cubensis</name>
    <name type="common">Psychedelic mushroom</name>
    <name type="synonym">Stropharia cubensis</name>
    <dbReference type="NCBI Taxonomy" id="181762"/>
    <lineage>
        <taxon>Eukaryota</taxon>
        <taxon>Fungi</taxon>
        <taxon>Dikarya</taxon>
        <taxon>Basidiomycota</taxon>
        <taxon>Agaricomycotina</taxon>
        <taxon>Agaricomycetes</taxon>
        <taxon>Agaricomycetidae</taxon>
        <taxon>Agaricales</taxon>
        <taxon>Agaricineae</taxon>
        <taxon>Strophariaceae</taxon>
        <taxon>Psilocybe</taxon>
    </lineage>
</organism>